<organism evidence="1">
    <name type="scientific">marine sediment metagenome</name>
    <dbReference type="NCBI Taxonomy" id="412755"/>
    <lineage>
        <taxon>unclassified sequences</taxon>
        <taxon>metagenomes</taxon>
        <taxon>ecological metagenomes</taxon>
    </lineage>
</organism>
<comment type="caution">
    <text evidence="1">The sequence shown here is derived from an EMBL/GenBank/DDBJ whole genome shotgun (WGS) entry which is preliminary data.</text>
</comment>
<protein>
    <submittedName>
        <fullName evidence="1">Uncharacterized protein</fullName>
    </submittedName>
</protein>
<dbReference type="AlphaFoldDB" id="A0A0F9M0B9"/>
<feature type="non-terminal residue" evidence="1">
    <location>
        <position position="44"/>
    </location>
</feature>
<proteinExistence type="predicted"/>
<dbReference type="EMBL" id="LAZR01009870">
    <property type="protein sequence ID" value="KKM70145.1"/>
    <property type="molecule type" value="Genomic_DNA"/>
</dbReference>
<reference evidence="1" key="1">
    <citation type="journal article" date="2015" name="Nature">
        <title>Complex archaea that bridge the gap between prokaryotes and eukaryotes.</title>
        <authorList>
            <person name="Spang A."/>
            <person name="Saw J.H."/>
            <person name="Jorgensen S.L."/>
            <person name="Zaremba-Niedzwiedzka K."/>
            <person name="Martijn J."/>
            <person name="Lind A.E."/>
            <person name="van Eijk R."/>
            <person name="Schleper C."/>
            <person name="Guy L."/>
            <person name="Ettema T.J."/>
        </authorList>
    </citation>
    <scope>NUCLEOTIDE SEQUENCE</scope>
</reference>
<name>A0A0F9M0B9_9ZZZZ</name>
<gene>
    <name evidence="1" type="ORF">LCGC14_1443590</name>
</gene>
<evidence type="ECO:0000313" key="1">
    <source>
        <dbReference type="EMBL" id="KKM70145.1"/>
    </source>
</evidence>
<sequence length="44" mass="5112">MPNIGKEVTLTLKVWKETQLGITTYYASIVEPEARDYIKKLLKE</sequence>
<accession>A0A0F9M0B9</accession>